<evidence type="ECO:0000256" key="1">
    <source>
        <dbReference type="SAM" id="MobiDB-lite"/>
    </source>
</evidence>
<organism evidence="2">
    <name type="scientific">Grammatophora oceanica</name>
    <dbReference type="NCBI Taxonomy" id="210454"/>
    <lineage>
        <taxon>Eukaryota</taxon>
        <taxon>Sar</taxon>
        <taxon>Stramenopiles</taxon>
        <taxon>Ochrophyta</taxon>
        <taxon>Bacillariophyta</taxon>
        <taxon>Fragilariophyceae</taxon>
        <taxon>Fragilariophycidae</taxon>
        <taxon>Rhabdonematales</taxon>
        <taxon>Grammatophoraceae</taxon>
        <taxon>Grammatophora</taxon>
    </lineage>
</organism>
<protein>
    <submittedName>
        <fullName evidence="2">Uncharacterized protein</fullName>
    </submittedName>
</protein>
<feature type="region of interest" description="Disordered" evidence="1">
    <location>
        <begin position="129"/>
        <end position="149"/>
    </location>
</feature>
<feature type="region of interest" description="Disordered" evidence="1">
    <location>
        <begin position="36"/>
        <end position="69"/>
    </location>
</feature>
<feature type="compositionally biased region" description="Polar residues" evidence="1">
    <location>
        <begin position="129"/>
        <end position="142"/>
    </location>
</feature>
<reference evidence="2" key="1">
    <citation type="submission" date="2021-01" db="EMBL/GenBank/DDBJ databases">
        <authorList>
            <person name="Corre E."/>
            <person name="Pelletier E."/>
            <person name="Niang G."/>
            <person name="Scheremetjew M."/>
            <person name="Finn R."/>
            <person name="Kale V."/>
            <person name="Holt S."/>
            <person name="Cochrane G."/>
            <person name="Meng A."/>
            <person name="Brown T."/>
            <person name="Cohen L."/>
        </authorList>
    </citation>
    <scope>NUCLEOTIDE SEQUENCE</scope>
    <source>
        <strain evidence="2">CCMP 410</strain>
    </source>
</reference>
<accession>A0A7S1UPG7</accession>
<sequence>MSVPHEQLSCAGAHPNSNILVSSGIMHHDTHMDMYLSPHTHSTSVSSSSSSPSFDKMISSPTKEQLRQRERLQQRSAEIMSSCTAKEAGWHYSFKPSSSSCTERRQVSAVADDVVRLCLLFCSRRWSQSQDFPSLSPPQRNSKAVVWWR</sequence>
<dbReference type="AlphaFoldDB" id="A0A7S1UPG7"/>
<evidence type="ECO:0000313" key="2">
    <source>
        <dbReference type="EMBL" id="CAD9274270.1"/>
    </source>
</evidence>
<proteinExistence type="predicted"/>
<dbReference type="EMBL" id="HBGK01006040">
    <property type="protein sequence ID" value="CAD9274270.1"/>
    <property type="molecule type" value="Transcribed_RNA"/>
</dbReference>
<gene>
    <name evidence="2" type="ORF">GOCE00092_LOCUS3178</name>
</gene>
<feature type="compositionally biased region" description="Low complexity" evidence="1">
    <location>
        <begin position="37"/>
        <end position="53"/>
    </location>
</feature>
<name>A0A7S1UPG7_9STRA</name>